<dbReference type="EMBL" id="LT629755">
    <property type="protein sequence ID" value="SDT19136.1"/>
    <property type="molecule type" value="Genomic_DNA"/>
</dbReference>
<dbReference type="OrthoDB" id="5007799at2"/>
<evidence type="ECO:0000313" key="5">
    <source>
        <dbReference type="Proteomes" id="UP000893823"/>
    </source>
</evidence>
<feature type="compositionally biased region" description="Basic and acidic residues" evidence="1">
    <location>
        <begin position="47"/>
        <end position="62"/>
    </location>
</feature>
<dbReference type="RefSeq" id="WP_092673461.1">
    <property type="nucleotide sequence ID" value="NZ_BMDN01000001.1"/>
</dbReference>
<dbReference type="AlphaFoldDB" id="A0A1H1YDR2"/>
<evidence type="ECO:0000256" key="1">
    <source>
        <dbReference type="SAM" id="MobiDB-lite"/>
    </source>
</evidence>
<name>A0A1H1YDR2_9MICO</name>
<dbReference type="STRING" id="589382.SAMN04489721_2721"/>
<keyword evidence="5" id="KW-1185">Reference proteome</keyword>
<evidence type="ECO:0000313" key="4">
    <source>
        <dbReference type="Proteomes" id="UP000199482"/>
    </source>
</evidence>
<dbReference type="Proteomes" id="UP000893823">
    <property type="component" value="Unassembled WGS sequence"/>
</dbReference>
<gene>
    <name evidence="2" type="ORF">BCL57_000788</name>
    <name evidence="3" type="ORF">SAMN04489721_2721</name>
</gene>
<accession>A0A1H1YDR2</accession>
<evidence type="ECO:0000313" key="2">
    <source>
        <dbReference type="EMBL" id="MCP2366646.1"/>
    </source>
</evidence>
<feature type="region of interest" description="Disordered" evidence="1">
    <location>
        <begin position="1"/>
        <end position="121"/>
    </location>
</feature>
<sequence length="159" mass="17419">MAKTETDRDIRRAAKRAVKEAERAGKEARKLADSLPEPAKTKVKAAQKAEAERIGRAKKDASRSPLAARRAARRSSARLERVSVRYGTAGGRASSSDAPKSRRRSKTIKQQRAQVKQPSKMAVLSGFRTALATILTPTDKEAARKTAKLRVRRMKAKGA</sequence>
<reference evidence="4" key="2">
    <citation type="submission" date="2016-10" db="EMBL/GenBank/DDBJ databases">
        <authorList>
            <person name="Varghese N."/>
            <person name="Submissions S."/>
        </authorList>
    </citation>
    <scope>NUCLEOTIDE SEQUENCE [LARGE SCALE GENOMIC DNA]</scope>
    <source>
        <strain evidence="4">CPCC 202695</strain>
    </source>
</reference>
<dbReference type="Proteomes" id="UP000199482">
    <property type="component" value="Chromosome I"/>
</dbReference>
<evidence type="ECO:0000313" key="3">
    <source>
        <dbReference type="EMBL" id="SDT19136.1"/>
    </source>
</evidence>
<reference evidence="3" key="1">
    <citation type="submission" date="2016-10" db="EMBL/GenBank/DDBJ databases">
        <authorList>
            <person name="de Groot N.N."/>
        </authorList>
    </citation>
    <scope>NUCLEOTIDE SEQUENCE [LARGE SCALE GENOMIC DNA]</scope>
    <source>
        <strain evidence="3">CPCC 202695</strain>
    </source>
</reference>
<dbReference type="EMBL" id="SODL02000001">
    <property type="protein sequence ID" value="MCP2366646.1"/>
    <property type="molecule type" value="Genomic_DNA"/>
</dbReference>
<protein>
    <submittedName>
        <fullName evidence="3">Uncharacterized protein</fullName>
    </submittedName>
</protein>
<reference evidence="2" key="3">
    <citation type="submission" date="2022-06" db="EMBL/GenBank/DDBJ databases">
        <title>Genomic Encyclopedia of Type Strains, Phase III (KMG-III): the genomes of soil and plant-associated and newly described type strains.</title>
        <authorList>
            <person name="Whitman W."/>
        </authorList>
    </citation>
    <scope>NUCLEOTIDE SEQUENCE</scope>
    <source>
        <strain evidence="2">CPCC 202695</strain>
    </source>
</reference>
<proteinExistence type="predicted"/>
<organism evidence="3 4">
    <name type="scientific">Agromyces flavus</name>
    <dbReference type="NCBI Taxonomy" id="589382"/>
    <lineage>
        <taxon>Bacteria</taxon>
        <taxon>Bacillati</taxon>
        <taxon>Actinomycetota</taxon>
        <taxon>Actinomycetes</taxon>
        <taxon>Micrococcales</taxon>
        <taxon>Microbacteriaceae</taxon>
        <taxon>Agromyces</taxon>
    </lineage>
</organism>
<feature type="compositionally biased region" description="Basic and acidic residues" evidence="1">
    <location>
        <begin position="1"/>
        <end position="32"/>
    </location>
</feature>